<proteinExistence type="predicted"/>
<organism evidence="1 2">
    <name type="scientific">Desulfosporosinus youngiae DSM 17734</name>
    <dbReference type="NCBI Taxonomy" id="768710"/>
    <lineage>
        <taxon>Bacteria</taxon>
        <taxon>Bacillati</taxon>
        <taxon>Bacillota</taxon>
        <taxon>Clostridia</taxon>
        <taxon>Eubacteriales</taxon>
        <taxon>Desulfitobacteriaceae</taxon>
        <taxon>Desulfosporosinus</taxon>
    </lineage>
</organism>
<evidence type="ECO:0008006" key="3">
    <source>
        <dbReference type="Google" id="ProtNLM"/>
    </source>
</evidence>
<dbReference type="OrthoDB" id="5507947at2"/>
<dbReference type="AlphaFoldDB" id="H5Y5F6"/>
<evidence type="ECO:0000313" key="1">
    <source>
        <dbReference type="EMBL" id="EHQ90406.1"/>
    </source>
</evidence>
<sequence>MNMGKKAFLTALIDQLQEINGKKSLQKLVYLARAFGLETGYSFRFHYYGPYSDSLAADFEQLLETDRVSLSDKSRYKYQVSDDLSQDPALQELDADKQEKIRELIECFGSKSPSDLELYATIYFIDHHEKYVLGNGSVEDVLEKTYQAKPKYKKLEIKKAYKDLEDWGLLYQLQ</sequence>
<protein>
    <recommendedName>
        <fullName evidence="3">Antitoxin SocA-like Panacea domain-containing protein</fullName>
    </recommendedName>
</protein>
<dbReference type="RefSeq" id="WP_007784797.1">
    <property type="nucleotide sequence ID" value="NZ_CM001441.1"/>
</dbReference>
<dbReference type="eggNOG" id="COG3465">
    <property type="taxonomic scope" value="Bacteria"/>
</dbReference>
<name>H5Y5F6_9FIRM</name>
<dbReference type="STRING" id="768710.DesyoDRAFT_3382"/>
<dbReference type="HOGENOM" id="CLU_122294_1_0_9"/>
<evidence type="ECO:0000313" key="2">
    <source>
        <dbReference type="Proteomes" id="UP000005104"/>
    </source>
</evidence>
<dbReference type="Proteomes" id="UP000005104">
    <property type="component" value="Chromosome"/>
</dbReference>
<reference evidence="1 2" key="1">
    <citation type="submission" date="2011-11" db="EMBL/GenBank/DDBJ databases">
        <title>The Noncontiguous Finished genome of Desulfosporosinus youngiae DSM 17734.</title>
        <authorList>
            <consortium name="US DOE Joint Genome Institute (JGI-PGF)"/>
            <person name="Lucas S."/>
            <person name="Han J."/>
            <person name="Lapidus A."/>
            <person name="Cheng J.-F."/>
            <person name="Goodwin L."/>
            <person name="Pitluck S."/>
            <person name="Peters L."/>
            <person name="Ovchinnikova G."/>
            <person name="Lu M."/>
            <person name="Land M.L."/>
            <person name="Hauser L."/>
            <person name="Pester M."/>
            <person name="Spring S."/>
            <person name="Ollivier B."/>
            <person name="Rattei T."/>
            <person name="Klenk H.-P."/>
            <person name="Wagner M."/>
            <person name="Loy A."/>
            <person name="Woyke T.J."/>
        </authorList>
    </citation>
    <scope>NUCLEOTIDE SEQUENCE [LARGE SCALE GENOMIC DNA]</scope>
    <source>
        <strain evidence="1 2">DSM 17734</strain>
    </source>
</reference>
<dbReference type="EMBL" id="CM001441">
    <property type="protein sequence ID" value="EHQ90406.1"/>
    <property type="molecule type" value="Genomic_DNA"/>
</dbReference>
<accession>H5Y5F6</accession>
<gene>
    <name evidence="1" type="ORF">DesyoDRAFT_3382</name>
</gene>
<keyword evidence="2" id="KW-1185">Reference proteome</keyword>